<dbReference type="GO" id="GO:0009279">
    <property type="term" value="C:cell outer membrane"/>
    <property type="evidence" value="ECO:0007669"/>
    <property type="project" value="UniProtKB-SubCell"/>
</dbReference>
<accession>A0A940I9P2</accession>
<organism evidence="4 5">
    <name type="scientific">Candidatus Enterousia excrementavium</name>
    <dbReference type="NCBI Taxonomy" id="2840789"/>
    <lineage>
        <taxon>Bacteria</taxon>
        <taxon>Pseudomonadati</taxon>
        <taxon>Pseudomonadota</taxon>
        <taxon>Alphaproteobacteria</taxon>
        <taxon>Candidatus Enterousia</taxon>
    </lineage>
</organism>
<evidence type="ECO:0000256" key="1">
    <source>
        <dbReference type="PROSITE-ProRule" id="PRU00339"/>
    </source>
</evidence>
<comment type="caution">
    <text evidence="4">The sequence shown here is derived from an EMBL/GenBank/DDBJ whole genome shotgun (WGS) entry which is preliminary data.</text>
</comment>
<protein>
    <submittedName>
        <fullName evidence="4">DUF560 domain-containing protein</fullName>
    </submittedName>
</protein>
<feature type="chain" id="PRO_5037981175" evidence="2">
    <location>
        <begin position="21"/>
        <end position="458"/>
    </location>
</feature>
<gene>
    <name evidence="4" type="ORF">IAC77_00625</name>
</gene>
<proteinExistence type="predicted"/>
<keyword evidence="2" id="KW-0732">Signal</keyword>
<dbReference type="PROSITE" id="PS50005">
    <property type="entry name" value="TPR"/>
    <property type="match status" value="1"/>
</dbReference>
<dbReference type="Gene3D" id="1.25.40.10">
    <property type="entry name" value="Tetratricopeptide repeat domain"/>
    <property type="match status" value="1"/>
</dbReference>
<evidence type="ECO:0000313" key="5">
    <source>
        <dbReference type="Proteomes" id="UP000721442"/>
    </source>
</evidence>
<dbReference type="InterPro" id="IPR011990">
    <property type="entry name" value="TPR-like_helical_dom_sf"/>
</dbReference>
<reference evidence="4" key="2">
    <citation type="journal article" date="2021" name="PeerJ">
        <title>Extensive microbial diversity within the chicken gut microbiome revealed by metagenomics and culture.</title>
        <authorList>
            <person name="Gilroy R."/>
            <person name="Ravi A."/>
            <person name="Getino M."/>
            <person name="Pursley I."/>
            <person name="Horton D.L."/>
            <person name="Alikhan N.F."/>
            <person name="Baker D."/>
            <person name="Gharbi K."/>
            <person name="Hall N."/>
            <person name="Watson M."/>
            <person name="Adriaenssens E.M."/>
            <person name="Foster-Nyarko E."/>
            <person name="Jarju S."/>
            <person name="Secka A."/>
            <person name="Antonio M."/>
            <person name="Oren A."/>
            <person name="Chaudhuri R.R."/>
            <person name="La Ragione R."/>
            <person name="Hildebrand F."/>
            <person name="Pallen M.J."/>
        </authorList>
    </citation>
    <scope>NUCLEOTIDE SEQUENCE</scope>
    <source>
        <strain evidence="4">B1-16210</strain>
    </source>
</reference>
<sequence length="458" mass="52919">MKKIVLIICFVVCLPGVTRANSALGTAGMADNNSAPREVTMSALDAMKMVGAMVDNGELDMAEQILDKMPAFGGGPLEIERWFLTARIAAYKGDFDTAIDIYRDILDAHPDLARVRFELAVCYMKTKQWYRADYQLRLAMAGNDLPDNIRQMMNYYRYVIRQNKNWNVWFNFGAAPDNNVNNATGGQECVMTPLGPLCHNLVEPESAVGFNLAFGGNYEFKLSEQWRWKTEAGIYSNTYTLHNYDDLYLYASTGPRFIWSQGDVWIAAVGSRRWYGWDGYNWSAGGRVGASYDFTRKLLGRLDFQITSNKYDVYAEYLNGETYSLNTELFYSISPNFYTVLRTGVAREWAASETYSYWTPRVSIGIGAELPWGFNLYVEPAFYWQLYDAEQWSVQDGWFKRVTERDFSQRYAVYLSNNKFDVMGFVPTVVFSYTRRDSNIWQREYDRWAVEFTMSQRF</sequence>
<evidence type="ECO:0000313" key="4">
    <source>
        <dbReference type="EMBL" id="MBO8406950.1"/>
    </source>
</evidence>
<feature type="domain" description="Surface lipoprotein assembly modifier C-terminal" evidence="3">
    <location>
        <begin position="166"/>
        <end position="458"/>
    </location>
</feature>
<dbReference type="SUPFAM" id="SSF48452">
    <property type="entry name" value="TPR-like"/>
    <property type="match status" value="1"/>
</dbReference>
<dbReference type="Proteomes" id="UP000721442">
    <property type="component" value="Unassembled WGS sequence"/>
</dbReference>
<evidence type="ECO:0000256" key="2">
    <source>
        <dbReference type="SAM" id="SignalP"/>
    </source>
</evidence>
<evidence type="ECO:0000259" key="3">
    <source>
        <dbReference type="Pfam" id="PF04575"/>
    </source>
</evidence>
<dbReference type="InterPro" id="IPR019734">
    <property type="entry name" value="TPR_rpt"/>
</dbReference>
<dbReference type="Pfam" id="PF14559">
    <property type="entry name" value="TPR_19"/>
    <property type="match status" value="1"/>
</dbReference>
<feature type="signal peptide" evidence="2">
    <location>
        <begin position="1"/>
        <end position="20"/>
    </location>
</feature>
<reference evidence="4" key="1">
    <citation type="submission" date="2020-10" db="EMBL/GenBank/DDBJ databases">
        <authorList>
            <person name="Gilroy R."/>
        </authorList>
    </citation>
    <scope>NUCLEOTIDE SEQUENCE</scope>
    <source>
        <strain evidence="4">B1-16210</strain>
    </source>
</reference>
<dbReference type="AlphaFoldDB" id="A0A940I9P2"/>
<keyword evidence="1" id="KW-0802">TPR repeat</keyword>
<name>A0A940I9P2_9PROT</name>
<dbReference type="InterPro" id="IPR007655">
    <property type="entry name" value="Slam_C"/>
</dbReference>
<feature type="repeat" description="TPR" evidence="1">
    <location>
        <begin position="79"/>
        <end position="112"/>
    </location>
</feature>
<dbReference type="EMBL" id="JADINE010000009">
    <property type="protein sequence ID" value="MBO8406950.1"/>
    <property type="molecule type" value="Genomic_DNA"/>
</dbReference>
<dbReference type="Pfam" id="PF04575">
    <property type="entry name" value="SlipAM"/>
    <property type="match status" value="1"/>
</dbReference>